<comment type="caution">
    <text evidence="1">The sequence shown here is derived from an EMBL/GenBank/DDBJ whole genome shotgun (WGS) entry which is preliminary data.</text>
</comment>
<dbReference type="EMBL" id="JARBJD010000042">
    <property type="protein sequence ID" value="KAK2957920.1"/>
    <property type="molecule type" value="Genomic_DNA"/>
</dbReference>
<reference evidence="1 2" key="1">
    <citation type="journal article" date="2022" name="bioRxiv">
        <title>Genomics of Preaxostyla Flagellates Illuminates Evolutionary Transitions and the Path Towards Mitochondrial Loss.</title>
        <authorList>
            <person name="Novak L.V.F."/>
            <person name="Treitli S.C."/>
            <person name="Pyrih J."/>
            <person name="Halakuc P."/>
            <person name="Pipaliya S.V."/>
            <person name="Vacek V."/>
            <person name="Brzon O."/>
            <person name="Soukal P."/>
            <person name="Eme L."/>
            <person name="Dacks J.B."/>
            <person name="Karnkowska A."/>
            <person name="Elias M."/>
            <person name="Hampl V."/>
        </authorList>
    </citation>
    <scope>NUCLEOTIDE SEQUENCE [LARGE SCALE GENOMIC DNA]</scope>
    <source>
        <strain evidence="1">NAU3</strain>
        <tissue evidence="1">Gut</tissue>
    </source>
</reference>
<evidence type="ECO:0008006" key="3">
    <source>
        <dbReference type="Google" id="ProtNLM"/>
    </source>
</evidence>
<keyword evidence="2" id="KW-1185">Reference proteome</keyword>
<gene>
    <name evidence="1" type="ORF">BLNAU_7096</name>
</gene>
<dbReference type="SUPFAM" id="SSF51126">
    <property type="entry name" value="Pectin lyase-like"/>
    <property type="match status" value="1"/>
</dbReference>
<evidence type="ECO:0000313" key="1">
    <source>
        <dbReference type="EMBL" id="KAK2957920.1"/>
    </source>
</evidence>
<evidence type="ECO:0000313" key="2">
    <source>
        <dbReference type="Proteomes" id="UP001281761"/>
    </source>
</evidence>
<dbReference type="Proteomes" id="UP001281761">
    <property type="component" value="Unassembled WGS sequence"/>
</dbReference>
<protein>
    <recommendedName>
        <fullName evidence="3">Right handed beta helix domain-containing protein</fullName>
    </recommendedName>
</protein>
<sequence length="563" mass="61932">MQGKVKFVILHYPPSQTGSLAQTRSITYRVPITYRGNTCLDLSRAVSQSEMLYIIFRTKSEEPVTIKPLSIEARSLYITGYSELVLQPILSPPQTKGNLFTVSDEAYLTLTSLFHQFKSSTTEPLIIVCSGSWVRLEYSAFTSDDGVHSAPLVHSSSSTLFVDDTSVYNFTFAGQSCFECDGGSFKLEHASYSTSAVVVNITTTGDGAVVNSRNADVNLYQVHLFDCHARNGGVAFLQKCQDVYVRDMQALRCSAEGKGGAFFIHSVDATADITLKPTLIDCSAEHGGGMFLDMSHFKSLTLSHQGYADILQQNLTVNMLSNCFAQTGARIFFDGDWSDVGTVSFGSLPMSNGGPLVSGHDLFFSQSLSESFPDLELLLQNLTEQSWSMSTLASDDDPFKQVVVEGRPELSRNLDCPKIVLIASDSPTYQCISDKLSKSSSLSDYLPLLHLKDENNEYRQIPIFLQHTVYFYQTGVVTEQSILLTPETLTDPAQLSTLSLGYDYWEEDRFFLRIEKGGQGTAKISSCSIILDIAMSRQFISCSAGVPSGHSKPKRGLLNTART</sequence>
<organism evidence="1 2">
    <name type="scientific">Blattamonas nauphoetae</name>
    <dbReference type="NCBI Taxonomy" id="2049346"/>
    <lineage>
        <taxon>Eukaryota</taxon>
        <taxon>Metamonada</taxon>
        <taxon>Preaxostyla</taxon>
        <taxon>Oxymonadida</taxon>
        <taxon>Blattamonas</taxon>
    </lineage>
</organism>
<proteinExistence type="predicted"/>
<dbReference type="InterPro" id="IPR011050">
    <property type="entry name" value="Pectin_lyase_fold/virulence"/>
</dbReference>
<accession>A0ABQ9Y2I4</accession>
<name>A0ABQ9Y2I4_9EUKA</name>